<feature type="compositionally biased region" description="Gly residues" evidence="3">
    <location>
        <begin position="265"/>
        <end position="288"/>
    </location>
</feature>
<evidence type="ECO:0000256" key="2">
    <source>
        <dbReference type="PROSITE-ProRule" id="PRU00176"/>
    </source>
</evidence>
<dbReference type="Pfam" id="PF13865">
    <property type="entry name" value="FoP_duplication"/>
    <property type="match status" value="1"/>
</dbReference>
<feature type="transmembrane region" description="Helical" evidence="4">
    <location>
        <begin position="77"/>
        <end position="98"/>
    </location>
</feature>
<proteinExistence type="predicted"/>
<evidence type="ECO:0000256" key="4">
    <source>
        <dbReference type="SAM" id="Phobius"/>
    </source>
</evidence>
<dbReference type="Proteomes" id="UP000682877">
    <property type="component" value="Chromosome 2"/>
</dbReference>
<dbReference type="CDD" id="cd12680">
    <property type="entry name" value="RRM_THOC4"/>
    <property type="match status" value="1"/>
</dbReference>
<dbReference type="InterPro" id="IPR051229">
    <property type="entry name" value="ALYREF_mRNA_export"/>
</dbReference>
<dbReference type="SUPFAM" id="SSF54928">
    <property type="entry name" value="RNA-binding domain, RBD"/>
    <property type="match status" value="1"/>
</dbReference>
<dbReference type="Pfam" id="PF00076">
    <property type="entry name" value="RRM_1"/>
    <property type="match status" value="1"/>
</dbReference>
<keyword evidence="4" id="KW-1133">Transmembrane helix</keyword>
<dbReference type="Gene3D" id="3.30.70.330">
    <property type="match status" value="1"/>
</dbReference>
<evidence type="ECO:0000259" key="5">
    <source>
        <dbReference type="PROSITE" id="PS50102"/>
    </source>
</evidence>
<name>A0A8S1ZN01_ARAAE</name>
<feature type="compositionally biased region" description="Low complexity" evidence="3">
    <location>
        <begin position="19"/>
        <end position="31"/>
    </location>
</feature>
<keyword evidence="4" id="KW-0812">Transmembrane</keyword>
<dbReference type="PROSITE" id="PS50102">
    <property type="entry name" value="RRM"/>
    <property type="match status" value="1"/>
</dbReference>
<dbReference type="GO" id="GO:0005634">
    <property type="term" value="C:nucleus"/>
    <property type="evidence" value="ECO:0007669"/>
    <property type="project" value="TreeGrafter"/>
</dbReference>
<dbReference type="GO" id="GO:0003729">
    <property type="term" value="F:mRNA binding"/>
    <property type="evidence" value="ECO:0007669"/>
    <property type="project" value="TreeGrafter"/>
</dbReference>
<dbReference type="InterPro" id="IPR012677">
    <property type="entry name" value="Nucleotide-bd_a/b_plait_sf"/>
</dbReference>
<feature type="region of interest" description="Disordered" evidence="3">
    <location>
        <begin position="264"/>
        <end position="317"/>
    </location>
</feature>
<keyword evidence="4" id="KW-0472">Membrane</keyword>
<reference evidence="6" key="1">
    <citation type="submission" date="2021-01" db="EMBL/GenBank/DDBJ databases">
        <authorList>
            <person name="Bezrukov I."/>
        </authorList>
    </citation>
    <scope>NUCLEOTIDE SEQUENCE</scope>
</reference>
<gene>
    <name evidence="6" type="ORF">AARE701A_LOCUS4682</name>
</gene>
<dbReference type="EMBL" id="LR999452">
    <property type="protein sequence ID" value="CAE5963106.1"/>
    <property type="molecule type" value="Genomic_DNA"/>
</dbReference>
<dbReference type="PANTHER" id="PTHR19965">
    <property type="entry name" value="RNA AND EXPORT FACTOR BINDING PROTEIN"/>
    <property type="match status" value="1"/>
</dbReference>
<keyword evidence="1 2" id="KW-0694">RNA-binding</keyword>
<dbReference type="InterPro" id="IPR025715">
    <property type="entry name" value="FoP_C"/>
</dbReference>
<evidence type="ECO:0000256" key="1">
    <source>
        <dbReference type="ARBA" id="ARBA00022884"/>
    </source>
</evidence>
<feature type="compositionally biased region" description="Gly residues" evidence="3">
    <location>
        <begin position="39"/>
        <end position="48"/>
    </location>
</feature>
<organism evidence="6 7">
    <name type="scientific">Arabidopsis arenosa</name>
    <name type="common">Sand rock-cress</name>
    <name type="synonym">Cardaminopsis arenosa</name>
    <dbReference type="NCBI Taxonomy" id="38785"/>
    <lineage>
        <taxon>Eukaryota</taxon>
        <taxon>Viridiplantae</taxon>
        <taxon>Streptophyta</taxon>
        <taxon>Embryophyta</taxon>
        <taxon>Tracheophyta</taxon>
        <taxon>Spermatophyta</taxon>
        <taxon>Magnoliopsida</taxon>
        <taxon>eudicotyledons</taxon>
        <taxon>Gunneridae</taxon>
        <taxon>Pentapetalae</taxon>
        <taxon>rosids</taxon>
        <taxon>malvids</taxon>
        <taxon>Brassicales</taxon>
        <taxon>Brassicaceae</taxon>
        <taxon>Camelineae</taxon>
        <taxon>Arabidopsis</taxon>
    </lineage>
</organism>
<evidence type="ECO:0000256" key="3">
    <source>
        <dbReference type="SAM" id="MobiDB-lite"/>
    </source>
</evidence>
<dbReference type="InterPro" id="IPR000504">
    <property type="entry name" value="RRM_dom"/>
</dbReference>
<accession>A0A8S1ZN01</accession>
<feature type="region of interest" description="Disordered" evidence="3">
    <location>
        <begin position="16"/>
        <end position="48"/>
    </location>
</feature>
<dbReference type="SMART" id="SM00360">
    <property type="entry name" value="RRM"/>
    <property type="match status" value="1"/>
</dbReference>
<dbReference type="SMART" id="SM01218">
    <property type="entry name" value="FoP_duplication"/>
    <property type="match status" value="1"/>
</dbReference>
<dbReference type="InterPro" id="IPR035979">
    <property type="entry name" value="RBD_domain_sf"/>
</dbReference>
<evidence type="ECO:0000313" key="6">
    <source>
        <dbReference type="EMBL" id="CAE5963106.1"/>
    </source>
</evidence>
<feature type="compositionally biased region" description="Basic and acidic residues" evidence="3">
    <location>
        <begin position="293"/>
        <end position="310"/>
    </location>
</feature>
<keyword evidence="7" id="KW-1185">Reference proteome</keyword>
<protein>
    <recommendedName>
        <fullName evidence="5">RRM domain-containing protein</fullName>
    </recommendedName>
</protein>
<evidence type="ECO:0000313" key="7">
    <source>
        <dbReference type="Proteomes" id="UP000682877"/>
    </source>
</evidence>
<dbReference type="PANTHER" id="PTHR19965:SF86">
    <property type="entry name" value="THO COMPLEX SUBUNIT 4C"/>
    <property type="match status" value="1"/>
</dbReference>
<dbReference type="AlphaFoldDB" id="A0A8S1ZN01"/>
<feature type="domain" description="RRM" evidence="5">
    <location>
        <begin position="130"/>
        <end position="207"/>
    </location>
</feature>
<sequence length="317" mass="34105">MSDALNMTLDEIVKKSKSARSAAARSNGSKGVSRRGRGRGGPNGVVGAGRGAGPVRRVGVKIACFRAFHLVSPSMVLYYYVLELFTLTGLVLSGKWVLARRKRSLPWQNQNDLIEESLRAVGVSRVEVGTTVYITNLDQGVTNEDIRELYAEIGELKRYAIHYDKNGRPSGSAEVVYMRKSDALQAMRKYNNVLLDGRPMRLEILGGSAEAAPVAARVNVTGLNGRMKRSVFIGQGVRGGRVGRGRGSGLSGRHLPIQQNQQGVVRGGRGGFRGRGRGNGGGRGNKSGRGGKKPVEKSAADLDKDLESYHAEAMNIS</sequence>
<dbReference type="GO" id="GO:0006406">
    <property type="term" value="P:mRNA export from nucleus"/>
    <property type="evidence" value="ECO:0007669"/>
    <property type="project" value="TreeGrafter"/>
</dbReference>